<organism evidence="11 12">
    <name type="scientific">Litorilinea aerophila</name>
    <dbReference type="NCBI Taxonomy" id="1204385"/>
    <lineage>
        <taxon>Bacteria</taxon>
        <taxon>Bacillati</taxon>
        <taxon>Chloroflexota</taxon>
        <taxon>Caldilineae</taxon>
        <taxon>Caldilineales</taxon>
        <taxon>Caldilineaceae</taxon>
        <taxon>Litorilinea</taxon>
    </lineage>
</organism>
<evidence type="ECO:0000256" key="7">
    <source>
        <dbReference type="ARBA" id="ARBA00022842"/>
    </source>
</evidence>
<name>A0A540VA83_9CHLR</name>
<dbReference type="PANTHER" id="PTHR34405:SF3">
    <property type="entry name" value="CRISPR-ASSOCIATED ENDORIBONUCLEASE CAS2 3"/>
    <property type="match status" value="1"/>
</dbReference>
<feature type="binding site" evidence="9">
    <location>
        <position position="8"/>
    </location>
    <ligand>
        <name>Mg(2+)</name>
        <dbReference type="ChEBI" id="CHEBI:18420"/>
        <note>catalytic</note>
    </ligand>
</feature>
<dbReference type="CDD" id="cd09725">
    <property type="entry name" value="Cas2_I_II_III"/>
    <property type="match status" value="1"/>
</dbReference>
<dbReference type="InterPro" id="IPR021127">
    <property type="entry name" value="CRISPR_associated_Cas2"/>
</dbReference>
<keyword evidence="5 9" id="KW-0255">Endonuclease</keyword>
<evidence type="ECO:0000256" key="2">
    <source>
        <dbReference type="ARBA" id="ARBA00009959"/>
    </source>
</evidence>
<dbReference type="AlphaFoldDB" id="A0A540VA83"/>
<dbReference type="InterPro" id="IPR019199">
    <property type="entry name" value="Virulence_VapD/CRISPR_Cas2"/>
</dbReference>
<protein>
    <recommendedName>
        <fullName evidence="9">CRISPR-associated endoribonuclease Cas2</fullName>
        <ecNumber evidence="9">3.1.-.-</ecNumber>
    </recommendedName>
</protein>
<dbReference type="PIRSF" id="PIRSF032582">
    <property type="entry name" value="Cas2"/>
    <property type="match status" value="1"/>
</dbReference>
<dbReference type="OrthoDB" id="9798176at2"/>
<comment type="similarity">
    <text evidence="2 9 10">Belongs to the CRISPR-associated endoribonuclease Cas2 protein family.</text>
</comment>
<keyword evidence="8 9" id="KW-0051">Antiviral defense</keyword>
<sequence>MFVVISYDIPDNRRRLKVAQTLLDFGGERVQRSVFECYITERNYERLQARLRRHFDGEADSIRFYILCENCRPRMNLWGLAHPIEEPRLRII</sequence>
<dbReference type="GO" id="GO:0016787">
    <property type="term" value="F:hydrolase activity"/>
    <property type="evidence" value="ECO:0007669"/>
    <property type="project" value="UniProtKB-KW"/>
</dbReference>
<keyword evidence="7 9" id="KW-0460">Magnesium</keyword>
<keyword evidence="12" id="KW-1185">Reference proteome</keyword>
<evidence type="ECO:0000256" key="1">
    <source>
        <dbReference type="ARBA" id="ARBA00001946"/>
    </source>
</evidence>
<dbReference type="GO" id="GO:0046872">
    <property type="term" value="F:metal ion binding"/>
    <property type="evidence" value="ECO:0007669"/>
    <property type="project" value="UniProtKB-UniRule"/>
</dbReference>
<evidence type="ECO:0000256" key="3">
    <source>
        <dbReference type="ARBA" id="ARBA00022722"/>
    </source>
</evidence>
<comment type="caution">
    <text evidence="11">The sequence shown here is derived from an EMBL/GenBank/DDBJ whole genome shotgun (WGS) entry which is preliminary data.</text>
</comment>
<dbReference type="PANTHER" id="PTHR34405">
    <property type="entry name" value="CRISPR-ASSOCIATED ENDORIBONUCLEASE CAS2"/>
    <property type="match status" value="1"/>
</dbReference>
<comment type="subunit">
    <text evidence="9">Homodimer, forms a heterotetramer with a Cas1 homodimer.</text>
</comment>
<comment type="cofactor">
    <cofactor evidence="1 9">
        <name>Mg(2+)</name>
        <dbReference type="ChEBI" id="CHEBI:18420"/>
    </cofactor>
</comment>
<evidence type="ECO:0000313" key="12">
    <source>
        <dbReference type="Proteomes" id="UP000317371"/>
    </source>
</evidence>
<accession>A0A540VA83</accession>
<evidence type="ECO:0000256" key="8">
    <source>
        <dbReference type="ARBA" id="ARBA00023118"/>
    </source>
</evidence>
<dbReference type="HAMAP" id="MF_01471">
    <property type="entry name" value="Cas2"/>
    <property type="match status" value="1"/>
</dbReference>
<dbReference type="Proteomes" id="UP000317371">
    <property type="component" value="Unassembled WGS sequence"/>
</dbReference>
<keyword evidence="4 9" id="KW-0479">Metal-binding</keyword>
<dbReference type="EC" id="3.1.-.-" evidence="9"/>
<comment type="function">
    <text evidence="9">CRISPR (clustered regularly interspaced short palindromic repeat), is an adaptive immune system that provides protection against mobile genetic elements (viruses, transposable elements and conjugative plasmids). CRISPR clusters contain sequences complementary to antecedent mobile elements and target invading nucleic acids. CRISPR clusters are transcribed and processed into CRISPR RNA (crRNA). Functions as a ssRNA-specific endoribonuclease. Involved in the integration of spacer DNA into the CRISPR cassette.</text>
</comment>
<evidence type="ECO:0000256" key="4">
    <source>
        <dbReference type="ARBA" id="ARBA00022723"/>
    </source>
</evidence>
<dbReference type="EMBL" id="VIGC01000035">
    <property type="protein sequence ID" value="TQE93686.1"/>
    <property type="molecule type" value="Genomic_DNA"/>
</dbReference>
<evidence type="ECO:0000256" key="9">
    <source>
        <dbReference type="HAMAP-Rule" id="MF_01471"/>
    </source>
</evidence>
<dbReference type="GO" id="GO:0043571">
    <property type="term" value="P:maintenance of CRISPR repeat elements"/>
    <property type="evidence" value="ECO:0007669"/>
    <property type="project" value="UniProtKB-UniRule"/>
</dbReference>
<dbReference type="Gene3D" id="3.30.70.240">
    <property type="match status" value="1"/>
</dbReference>
<gene>
    <name evidence="9 11" type="primary">cas2</name>
    <name evidence="11" type="ORF">FKZ61_20295</name>
</gene>
<proteinExistence type="inferred from homology"/>
<keyword evidence="3 9" id="KW-0540">Nuclease</keyword>
<evidence type="ECO:0000313" key="11">
    <source>
        <dbReference type="EMBL" id="TQE93686.1"/>
    </source>
</evidence>
<dbReference type="NCBIfam" id="TIGR01573">
    <property type="entry name" value="cas2"/>
    <property type="match status" value="1"/>
</dbReference>
<dbReference type="SUPFAM" id="SSF143430">
    <property type="entry name" value="TTP0101/SSO1404-like"/>
    <property type="match status" value="1"/>
</dbReference>
<reference evidence="11 12" key="1">
    <citation type="submission" date="2019-06" db="EMBL/GenBank/DDBJ databases">
        <title>Genome sequence of Litorilinea aerophila BAA-2444.</title>
        <authorList>
            <person name="Maclea K.S."/>
            <person name="Maurais E.G."/>
            <person name="Iannazzi L.C."/>
        </authorList>
    </citation>
    <scope>NUCLEOTIDE SEQUENCE [LARGE SCALE GENOMIC DNA]</scope>
    <source>
        <strain evidence="11 12">ATCC BAA-2444</strain>
    </source>
</reference>
<evidence type="ECO:0000256" key="6">
    <source>
        <dbReference type="ARBA" id="ARBA00022801"/>
    </source>
</evidence>
<dbReference type="InParanoid" id="A0A540VA83"/>
<dbReference type="Pfam" id="PF09827">
    <property type="entry name" value="CRISPR_Cas2"/>
    <property type="match status" value="1"/>
</dbReference>
<dbReference type="GO" id="GO:0004521">
    <property type="term" value="F:RNA endonuclease activity"/>
    <property type="evidence" value="ECO:0007669"/>
    <property type="project" value="UniProtKB-UniRule"/>
</dbReference>
<evidence type="ECO:0000256" key="10">
    <source>
        <dbReference type="PIRNR" id="PIRNR032582"/>
    </source>
</evidence>
<keyword evidence="6 9" id="KW-0378">Hydrolase</keyword>
<evidence type="ECO:0000256" key="5">
    <source>
        <dbReference type="ARBA" id="ARBA00022759"/>
    </source>
</evidence>
<dbReference type="GO" id="GO:0051607">
    <property type="term" value="P:defense response to virus"/>
    <property type="evidence" value="ECO:0007669"/>
    <property type="project" value="UniProtKB-UniRule"/>
</dbReference>